<keyword evidence="2" id="KW-1185">Reference proteome</keyword>
<proteinExistence type="predicted"/>
<evidence type="ECO:0008006" key="3">
    <source>
        <dbReference type="Google" id="ProtNLM"/>
    </source>
</evidence>
<sequence length="157" mass="17031">MPIRDFLPAAVTLALVGCPAQSNPDESIREYLDLREERLSTQCRCFDLYLNLDEPGTPPYSSQQECLDASPPSTNAGVECIETTLESAGVGAEDSIELMRCYSSAIRDEIQCMLEHADDCSTPQFTDCGASAFGKMSLCHQDLTEDQISALGHCAGL</sequence>
<gene>
    <name evidence="1" type="ORF">PPSIR1_26528</name>
</gene>
<protein>
    <recommendedName>
        <fullName evidence="3">Lipoprotein</fullName>
    </recommendedName>
</protein>
<reference evidence="1 2" key="1">
    <citation type="submission" date="2007-06" db="EMBL/GenBank/DDBJ databases">
        <authorList>
            <person name="Shimkets L."/>
            <person name="Ferriera S."/>
            <person name="Johnson J."/>
            <person name="Kravitz S."/>
            <person name="Beeson K."/>
            <person name="Sutton G."/>
            <person name="Rogers Y.-H."/>
            <person name="Friedman R."/>
            <person name="Frazier M."/>
            <person name="Venter J.C."/>
        </authorList>
    </citation>
    <scope>NUCLEOTIDE SEQUENCE [LARGE SCALE GENOMIC DNA]</scope>
    <source>
        <strain evidence="1 2">SIR-1</strain>
    </source>
</reference>
<organism evidence="1 2">
    <name type="scientific">Plesiocystis pacifica SIR-1</name>
    <dbReference type="NCBI Taxonomy" id="391625"/>
    <lineage>
        <taxon>Bacteria</taxon>
        <taxon>Pseudomonadati</taxon>
        <taxon>Myxococcota</taxon>
        <taxon>Polyangia</taxon>
        <taxon>Nannocystales</taxon>
        <taxon>Nannocystaceae</taxon>
        <taxon>Plesiocystis</taxon>
    </lineage>
</organism>
<comment type="caution">
    <text evidence="1">The sequence shown here is derived from an EMBL/GenBank/DDBJ whole genome shotgun (WGS) entry which is preliminary data.</text>
</comment>
<dbReference type="EMBL" id="ABCS01000048">
    <property type="protein sequence ID" value="EDM77341.1"/>
    <property type="molecule type" value="Genomic_DNA"/>
</dbReference>
<dbReference type="Proteomes" id="UP000005801">
    <property type="component" value="Unassembled WGS sequence"/>
</dbReference>
<dbReference type="PROSITE" id="PS51257">
    <property type="entry name" value="PROKAR_LIPOPROTEIN"/>
    <property type="match status" value="1"/>
</dbReference>
<dbReference type="STRING" id="391625.PPSIR1_26528"/>
<name>A6GA16_9BACT</name>
<accession>A6GA16</accession>
<dbReference type="RefSeq" id="WP_006973558.1">
    <property type="nucleotide sequence ID" value="NZ_ABCS01000048.1"/>
</dbReference>
<evidence type="ECO:0000313" key="1">
    <source>
        <dbReference type="EMBL" id="EDM77341.1"/>
    </source>
</evidence>
<dbReference type="AlphaFoldDB" id="A6GA16"/>
<evidence type="ECO:0000313" key="2">
    <source>
        <dbReference type="Proteomes" id="UP000005801"/>
    </source>
</evidence>